<evidence type="ECO:0000256" key="2">
    <source>
        <dbReference type="SAM" id="MobiDB-lite"/>
    </source>
</evidence>
<dbReference type="Pfam" id="PF02230">
    <property type="entry name" value="Abhydrolase_2"/>
    <property type="match status" value="1"/>
</dbReference>
<dbReference type="PANTHER" id="PTHR43037">
    <property type="entry name" value="UNNAMED PRODUCT-RELATED"/>
    <property type="match status" value="1"/>
</dbReference>
<evidence type="ECO:0000313" key="5">
    <source>
        <dbReference type="Proteomes" id="UP000001549"/>
    </source>
</evidence>
<dbReference type="Gene3D" id="3.40.50.1820">
    <property type="entry name" value="alpha/beta hydrolase"/>
    <property type="match status" value="1"/>
</dbReference>
<dbReference type="Proteomes" id="UP000001549">
    <property type="component" value="Chromosome"/>
</dbReference>
<dbReference type="InterPro" id="IPR003140">
    <property type="entry name" value="PLipase/COase/thioEstase"/>
</dbReference>
<dbReference type="SUPFAM" id="SSF53474">
    <property type="entry name" value="alpha/beta-Hydrolases"/>
    <property type="match status" value="1"/>
</dbReference>
<protein>
    <submittedName>
        <fullName evidence="4">Putative LpqP (Hydrolase/esterase)</fullName>
    </submittedName>
</protein>
<dbReference type="eggNOG" id="COG3509">
    <property type="taxonomic scope" value="Bacteria"/>
</dbReference>
<dbReference type="PANTHER" id="PTHR43037:SF1">
    <property type="entry name" value="BLL1128 PROTEIN"/>
    <property type="match status" value="1"/>
</dbReference>
<dbReference type="AlphaFoldDB" id="F8B0W6"/>
<dbReference type="KEGG" id="fsy:FsymDg_0243"/>
<keyword evidence="4" id="KW-0378">Hydrolase</keyword>
<keyword evidence="1" id="KW-0732">Signal</keyword>
<feature type="domain" description="Phospholipase/carboxylesterase/thioesterase" evidence="3">
    <location>
        <begin position="166"/>
        <end position="243"/>
    </location>
</feature>
<sequence length="412" mass="42606" precursor="true">MMPPSRLARALLSQRRRRSSPRRRGLPRRDVLVCCAVFTSVLALCAGGCAALYDRVLPTPSPTTLMITVSTPTTGPDAYERSGRTTQLRLTLPAITITRPFPLVIALHSLNNDSSEPQSLWGFDVLVGTAGFAVAYPDALNTSWNAGTCCGQSAAAQVDDVGWLRALISHLEQHYPIDRQRVFLVGFSNGGMIAYRYACEHADEIAGIAVVAASLQTAGCAPAKPVTVVAIHGQLDKRVPYAGEAWSEALGTPLRSARESLSPFRASAGCAEPSLPQDTFTVGSDGGAIGNAAGGQLVGLDEDGAAGPASRGGGAQQAAPGQAVAALAPPAGAGGRTATSGPGVGAALAARDGYTAIRQETVCSSGKRIVEFLLPGLAHGWPPATGPKRFDTAAVIWRLLAPMRSPAPGPDL</sequence>
<reference evidence="4 5" key="1">
    <citation type="submission" date="2011-05" db="EMBL/GenBank/DDBJ databases">
        <title>Complete sequence of chromosome of Frankia symbiont of Datisca glomerata.</title>
        <authorList>
            <consortium name="US DOE Joint Genome Institute"/>
            <person name="Lucas S."/>
            <person name="Han J."/>
            <person name="Lapidus A."/>
            <person name="Cheng J.-F."/>
            <person name="Goodwin L."/>
            <person name="Pitluck S."/>
            <person name="Peters L."/>
            <person name="Mikhailova N."/>
            <person name="Chertkov O."/>
            <person name="Teshima H."/>
            <person name="Han C."/>
            <person name="Tapia R."/>
            <person name="Land M."/>
            <person name="Hauser L."/>
            <person name="Kyrpides N."/>
            <person name="Ivanova N."/>
            <person name="Pagani I."/>
            <person name="Berry A."/>
            <person name="Pawlowski K."/>
            <person name="Persson T."/>
            <person name="Vanden Heuvel B."/>
            <person name="Benson D."/>
            <person name="Woyke T."/>
        </authorList>
    </citation>
    <scope>NUCLEOTIDE SEQUENCE [LARGE SCALE GENOMIC DNA]</scope>
    <source>
        <strain evidence="5">4085684</strain>
    </source>
</reference>
<feature type="region of interest" description="Disordered" evidence="2">
    <location>
        <begin position="300"/>
        <end position="322"/>
    </location>
</feature>
<keyword evidence="5" id="KW-1185">Reference proteome</keyword>
<name>F8B0W6_9ACTN</name>
<dbReference type="EMBL" id="CP002801">
    <property type="protein sequence ID" value="AEH07815.1"/>
    <property type="molecule type" value="Genomic_DNA"/>
</dbReference>
<evidence type="ECO:0000256" key="1">
    <source>
        <dbReference type="ARBA" id="ARBA00022729"/>
    </source>
</evidence>
<dbReference type="STRING" id="656024.FsymDg_0243"/>
<evidence type="ECO:0000259" key="3">
    <source>
        <dbReference type="Pfam" id="PF02230"/>
    </source>
</evidence>
<dbReference type="GO" id="GO:0016787">
    <property type="term" value="F:hydrolase activity"/>
    <property type="evidence" value="ECO:0007669"/>
    <property type="project" value="UniProtKB-KW"/>
</dbReference>
<dbReference type="HOGENOM" id="CLU_703490_0_0_11"/>
<accession>F8B0W6</accession>
<gene>
    <name evidence="4" type="ordered locus">FsymDg_0243</name>
</gene>
<dbReference type="InterPro" id="IPR029058">
    <property type="entry name" value="AB_hydrolase_fold"/>
</dbReference>
<organism evidence="4 5">
    <name type="scientific">Candidatus Protofrankia datiscae</name>
    <dbReference type="NCBI Taxonomy" id="2716812"/>
    <lineage>
        <taxon>Bacteria</taxon>
        <taxon>Bacillati</taxon>
        <taxon>Actinomycetota</taxon>
        <taxon>Actinomycetes</taxon>
        <taxon>Frankiales</taxon>
        <taxon>Frankiaceae</taxon>
        <taxon>Protofrankia</taxon>
    </lineage>
</organism>
<proteinExistence type="predicted"/>
<dbReference type="InterPro" id="IPR050955">
    <property type="entry name" value="Plant_Biomass_Hydrol_Est"/>
</dbReference>
<evidence type="ECO:0000313" key="4">
    <source>
        <dbReference type="EMBL" id="AEH07815.1"/>
    </source>
</evidence>